<keyword evidence="1" id="KW-0812">Transmembrane</keyword>
<dbReference type="AlphaFoldDB" id="A0A1F8ECP2"/>
<gene>
    <name evidence="3" type="ORF">A2649_00460</name>
</gene>
<evidence type="ECO:0000313" key="4">
    <source>
        <dbReference type="Proteomes" id="UP000176893"/>
    </source>
</evidence>
<organism evidence="3 4">
    <name type="scientific">Candidatus Yanofskybacteria bacterium RIFCSPHIGHO2_01_FULL_41_26</name>
    <dbReference type="NCBI Taxonomy" id="1802661"/>
    <lineage>
        <taxon>Bacteria</taxon>
        <taxon>Candidatus Yanofskyibacteriota</taxon>
    </lineage>
</organism>
<reference evidence="3 4" key="1">
    <citation type="journal article" date="2016" name="Nat. Commun.">
        <title>Thousands of microbial genomes shed light on interconnected biogeochemical processes in an aquifer system.</title>
        <authorList>
            <person name="Anantharaman K."/>
            <person name="Brown C.T."/>
            <person name="Hug L.A."/>
            <person name="Sharon I."/>
            <person name="Castelle C.J."/>
            <person name="Probst A.J."/>
            <person name="Thomas B.C."/>
            <person name="Singh A."/>
            <person name="Wilkins M.J."/>
            <person name="Karaoz U."/>
            <person name="Brodie E.L."/>
            <person name="Williams K.H."/>
            <person name="Hubbard S.S."/>
            <person name="Banfield J.F."/>
        </authorList>
    </citation>
    <scope>NUCLEOTIDE SEQUENCE [LARGE SCALE GENOMIC DNA]</scope>
</reference>
<keyword evidence="1" id="KW-1133">Transmembrane helix</keyword>
<evidence type="ECO:0000313" key="3">
    <source>
        <dbReference type="EMBL" id="OGM98540.1"/>
    </source>
</evidence>
<evidence type="ECO:0000259" key="2">
    <source>
        <dbReference type="Pfam" id="PF18902"/>
    </source>
</evidence>
<protein>
    <recommendedName>
        <fullName evidence="2">DUF5658 domain-containing protein</fullName>
    </recommendedName>
</protein>
<dbReference type="STRING" id="1802661.A2649_00460"/>
<feature type="transmembrane region" description="Helical" evidence="1">
    <location>
        <begin position="88"/>
        <end position="109"/>
    </location>
</feature>
<name>A0A1F8ECP2_9BACT</name>
<accession>A0A1F8ECP2</accession>
<feature type="transmembrane region" description="Helical" evidence="1">
    <location>
        <begin position="21"/>
        <end position="41"/>
    </location>
</feature>
<keyword evidence="1" id="KW-0472">Membrane</keyword>
<dbReference type="Pfam" id="PF18902">
    <property type="entry name" value="DUF5658"/>
    <property type="match status" value="1"/>
</dbReference>
<feature type="domain" description="DUF5658" evidence="2">
    <location>
        <begin position="25"/>
        <end position="100"/>
    </location>
</feature>
<dbReference type="InterPro" id="IPR043717">
    <property type="entry name" value="DUF5658"/>
</dbReference>
<evidence type="ECO:0000256" key="1">
    <source>
        <dbReference type="SAM" id="Phobius"/>
    </source>
</evidence>
<feature type="transmembrane region" description="Helical" evidence="1">
    <location>
        <begin position="53"/>
        <end position="81"/>
    </location>
</feature>
<comment type="caution">
    <text evidence="3">The sequence shown here is derived from an EMBL/GenBank/DDBJ whole genome shotgun (WGS) entry which is preliminary data.</text>
</comment>
<dbReference type="Proteomes" id="UP000176893">
    <property type="component" value="Unassembled WGS sequence"/>
</dbReference>
<proteinExistence type="predicted"/>
<sequence length="111" mass="12355">MARVWQWLTMSGGQSDEFGKVTIFVFVLVQGLDGAFTYIGISSGISIEANPLMFWLMSMLGLGFTVIVAKLVAVGFGIILFCLGVHRVVAFLTAIYFIFALFPWSYLFLIR</sequence>
<dbReference type="EMBL" id="MGJB01000014">
    <property type="protein sequence ID" value="OGM98540.1"/>
    <property type="molecule type" value="Genomic_DNA"/>
</dbReference>